<evidence type="ECO:0000256" key="1">
    <source>
        <dbReference type="SAM" id="SignalP"/>
    </source>
</evidence>
<feature type="chain" id="PRO_5011781026" evidence="1">
    <location>
        <begin position="23"/>
        <end position="140"/>
    </location>
</feature>
<gene>
    <name evidence="2" type="ORF">SAMN04488509_111105</name>
</gene>
<dbReference type="RefSeq" id="WP_143006702.1">
    <property type="nucleotide sequence ID" value="NZ_FNAG01000011.1"/>
</dbReference>
<dbReference type="STRING" id="265719.SAMN04488509_111105"/>
<evidence type="ECO:0000313" key="3">
    <source>
        <dbReference type="Proteomes" id="UP000199603"/>
    </source>
</evidence>
<accession>A0A1G6YZW0</accession>
<feature type="signal peptide" evidence="1">
    <location>
        <begin position="1"/>
        <end position="22"/>
    </location>
</feature>
<reference evidence="2 3" key="1">
    <citation type="submission" date="2016-10" db="EMBL/GenBank/DDBJ databases">
        <authorList>
            <person name="de Groot N.N."/>
        </authorList>
    </citation>
    <scope>NUCLEOTIDE SEQUENCE [LARGE SCALE GENOMIC DNA]</scope>
    <source>
        <strain evidence="2 3">DSM 16957</strain>
    </source>
</reference>
<keyword evidence="1" id="KW-0732">Signal</keyword>
<keyword evidence="3" id="KW-1185">Reference proteome</keyword>
<protein>
    <submittedName>
        <fullName evidence="2">Uncharacterized protein</fullName>
    </submittedName>
</protein>
<evidence type="ECO:0000313" key="2">
    <source>
        <dbReference type="EMBL" id="SDD95603.1"/>
    </source>
</evidence>
<organism evidence="2 3">
    <name type="scientific">Aquimonas voraii</name>
    <dbReference type="NCBI Taxonomy" id="265719"/>
    <lineage>
        <taxon>Bacteria</taxon>
        <taxon>Pseudomonadati</taxon>
        <taxon>Pseudomonadota</taxon>
        <taxon>Gammaproteobacteria</taxon>
        <taxon>Lysobacterales</taxon>
        <taxon>Lysobacteraceae</taxon>
        <taxon>Aquimonas</taxon>
    </lineage>
</organism>
<dbReference type="Proteomes" id="UP000199603">
    <property type="component" value="Unassembled WGS sequence"/>
</dbReference>
<dbReference type="AlphaFoldDB" id="A0A1G6YZW0"/>
<dbReference type="OrthoDB" id="5966769at2"/>
<dbReference type="EMBL" id="FNAG01000011">
    <property type="protein sequence ID" value="SDD95603.1"/>
    <property type="molecule type" value="Genomic_DNA"/>
</dbReference>
<sequence length="140" mass="14447">MIRIAPIAFAALGLMASGLAPANVCEGGAAGIPRSPQLAALAAGDEVSGASAHLLGTHPNEQLSLSAVLLRRQLGTCGPSNEFAGYVPKTQHDNTPWRFNADSGKGLSAAEFDAWMKSRGVRVARGRSEPAAQETPVVSQ</sequence>
<name>A0A1G6YZW0_9GAMM</name>
<proteinExistence type="predicted"/>